<dbReference type="EMBL" id="FNDB01000015">
    <property type="protein sequence ID" value="SDH80963.1"/>
    <property type="molecule type" value="Genomic_DNA"/>
</dbReference>
<evidence type="ECO:0000313" key="1">
    <source>
        <dbReference type="EMBL" id="SDH80963.1"/>
    </source>
</evidence>
<accession>A0A1G8FFP9</accession>
<dbReference type="AlphaFoldDB" id="A0A1G8FFP9"/>
<dbReference type="RefSeq" id="WP_091258297.1">
    <property type="nucleotide sequence ID" value="NZ_FNDB01000015.1"/>
</dbReference>
<dbReference type="Proteomes" id="UP000199274">
    <property type="component" value="Unassembled WGS sequence"/>
</dbReference>
<name>A0A1G8FFP9_9FLAO</name>
<reference evidence="2" key="1">
    <citation type="submission" date="2016-10" db="EMBL/GenBank/DDBJ databases">
        <authorList>
            <person name="Varghese N."/>
            <person name="Submissions S."/>
        </authorList>
    </citation>
    <scope>NUCLEOTIDE SEQUENCE [LARGE SCALE GENOMIC DNA]</scope>
    <source>
        <strain evidence="2">CGMCC 1.2747</strain>
    </source>
</reference>
<keyword evidence="2" id="KW-1185">Reference proteome</keyword>
<organism evidence="1 2">
    <name type="scientific">Flavobacterium omnivorum</name>
    <dbReference type="NCBI Taxonomy" id="178355"/>
    <lineage>
        <taxon>Bacteria</taxon>
        <taxon>Pseudomonadati</taxon>
        <taxon>Bacteroidota</taxon>
        <taxon>Flavobacteriia</taxon>
        <taxon>Flavobacteriales</taxon>
        <taxon>Flavobacteriaceae</taxon>
        <taxon>Flavobacterium</taxon>
    </lineage>
</organism>
<dbReference type="OrthoDB" id="1424942at2"/>
<sequence>MKKIILLFIIVSTMSFSLINDNNYYLLFEKANNIKFFKYGKHYYYEYFTDEKKEINGNLYYVEIRKYSFGDIDTTYIRKSDINYLQFNRITNSESILLPINPKIGDNWLENDGSWKYEVIEEKATFETSNKNYDDCILVKCKQLTNRDSNKNDEYLLYYSKESGFVGNIDKEKKILSFLKEIKLNTVEGEKIKTN</sequence>
<gene>
    <name evidence="1" type="ORF">SAMN04488062_11522</name>
</gene>
<proteinExistence type="predicted"/>
<evidence type="ECO:0000313" key="2">
    <source>
        <dbReference type="Proteomes" id="UP000199274"/>
    </source>
</evidence>
<protein>
    <submittedName>
        <fullName evidence="1">Uncharacterized protein</fullName>
    </submittedName>
</protein>